<dbReference type="EMBL" id="BSDI01000028">
    <property type="protein sequence ID" value="GLH99807.1"/>
    <property type="molecule type" value="Genomic_DNA"/>
</dbReference>
<proteinExistence type="predicted"/>
<organism evidence="1 2">
    <name type="scientific">Phytohabitans aurantiacus</name>
    <dbReference type="NCBI Taxonomy" id="3016789"/>
    <lineage>
        <taxon>Bacteria</taxon>
        <taxon>Bacillati</taxon>
        <taxon>Actinomycetota</taxon>
        <taxon>Actinomycetes</taxon>
        <taxon>Micromonosporales</taxon>
        <taxon>Micromonosporaceae</taxon>
    </lineage>
</organism>
<comment type="caution">
    <text evidence="1">The sequence shown here is derived from an EMBL/GenBank/DDBJ whole genome shotgun (WGS) entry which is preliminary data.</text>
</comment>
<evidence type="ECO:0000313" key="2">
    <source>
        <dbReference type="Proteomes" id="UP001144280"/>
    </source>
</evidence>
<sequence>MAAERVAGVQPPAGGQSGFAFVGERAAALQGFAFEGGIEGFAAALSALEPIALIDWRTPAAWQAAANAAEAYWAVIGVKPISV</sequence>
<evidence type="ECO:0008006" key="3">
    <source>
        <dbReference type="Google" id="ProtNLM"/>
    </source>
</evidence>
<reference evidence="1" key="1">
    <citation type="submission" date="2022-12" db="EMBL/GenBank/DDBJ databases">
        <title>New Phytohabitans aurantiacus sp. RD004123 nov., an actinomycete isolated from soil.</title>
        <authorList>
            <person name="Triningsih D.W."/>
            <person name="Harunari E."/>
            <person name="Igarashi Y."/>
        </authorList>
    </citation>
    <scope>NUCLEOTIDE SEQUENCE</scope>
    <source>
        <strain evidence="1">RD004123</strain>
    </source>
</reference>
<protein>
    <recommendedName>
        <fullName evidence="3">Rhodanese domain-containing protein</fullName>
    </recommendedName>
</protein>
<dbReference type="Proteomes" id="UP001144280">
    <property type="component" value="Unassembled WGS sequence"/>
</dbReference>
<accession>A0ABQ5R0U6</accession>
<gene>
    <name evidence="1" type="ORF">Pa4123_50840</name>
</gene>
<evidence type="ECO:0000313" key="1">
    <source>
        <dbReference type="EMBL" id="GLH99807.1"/>
    </source>
</evidence>
<keyword evidence="2" id="KW-1185">Reference proteome</keyword>
<name>A0ABQ5R0U6_9ACTN</name>